<feature type="region of interest" description="Disordered" evidence="1">
    <location>
        <begin position="34"/>
        <end position="106"/>
    </location>
</feature>
<dbReference type="NCBIfam" id="TIGR03436">
    <property type="entry name" value="acidobact_VWFA"/>
    <property type="match status" value="1"/>
</dbReference>
<gene>
    <name evidence="2" type="ORF">SBA5_390010</name>
</gene>
<dbReference type="AlphaFoldDB" id="A0A2N9LK21"/>
<evidence type="ECO:0000313" key="2">
    <source>
        <dbReference type="EMBL" id="SPE23395.1"/>
    </source>
</evidence>
<dbReference type="SUPFAM" id="SSF53300">
    <property type="entry name" value="vWA-like"/>
    <property type="match status" value="1"/>
</dbReference>
<evidence type="ECO:0000256" key="1">
    <source>
        <dbReference type="SAM" id="MobiDB-lite"/>
    </source>
</evidence>
<organism evidence="2 3">
    <name type="scientific">Candidatus Sulfuritelmatomonas gaucii</name>
    <dbReference type="NCBI Taxonomy" id="2043161"/>
    <lineage>
        <taxon>Bacteria</taxon>
        <taxon>Pseudomonadati</taxon>
        <taxon>Acidobacteriota</taxon>
        <taxon>Terriglobia</taxon>
        <taxon>Terriglobales</taxon>
        <taxon>Acidobacteriaceae</taxon>
        <taxon>Candidatus Sulfuritelmatomonas</taxon>
    </lineage>
</organism>
<dbReference type="Gene3D" id="3.40.50.410">
    <property type="entry name" value="von Willebrand factor, type A domain"/>
    <property type="match status" value="1"/>
</dbReference>
<reference evidence="3" key="1">
    <citation type="submission" date="2018-02" db="EMBL/GenBank/DDBJ databases">
        <authorList>
            <person name="Hausmann B."/>
        </authorList>
    </citation>
    <scope>NUCLEOTIDE SEQUENCE [LARGE SCALE GENOMIC DNA]</scope>
    <source>
        <strain evidence="3">Peat soil MAG SbA5</strain>
    </source>
</reference>
<dbReference type="Proteomes" id="UP000239735">
    <property type="component" value="Unassembled WGS sequence"/>
</dbReference>
<name>A0A2N9LK21_9BACT</name>
<accession>A0A2N9LK21</accession>
<sequence>MSKPHLSAKFPRRFLPGVLFLAGLVLASVPLGRARGQSQPTNQQNQQSQQPAAQPQQPEQSTPEAGGPSGDNGVIALPKKKESTEEPPAPAAPPEPKFKNPDNFPTTSLRVEVPEVTVDVGVLLEKTHQFVPGLRPDNFRVYEDGVLQHVEGFRRTEAPITVLLLCEYASRGFWFRVQMLNAAWAFTQQLRPQDYVAMMTFDLNTHIVSDFTQDKQQIIGGINELGNEVWMPAAFQETDVFDALNESLDRLSRIQGQKYIVLIATGIDSMSKLTLDQILKRVKESRDTSIFTVSTDGFFEAMTEGSGGMMGGMRDMTFLQADNQMKTFSDLTGGMHFAPRFVGEMPDDMKAINENIRAKYELVYHPTNSKQDGTWRKIRVELVDAEGNPLRMQDEKKKPLKYQIVARDGYRARQEVE</sequence>
<dbReference type="OrthoDB" id="105939at2"/>
<proteinExistence type="predicted"/>
<dbReference type="InterPro" id="IPR017802">
    <property type="entry name" value="VWFA-rel_acidobac-type"/>
</dbReference>
<evidence type="ECO:0000313" key="3">
    <source>
        <dbReference type="Proteomes" id="UP000239735"/>
    </source>
</evidence>
<dbReference type="CDD" id="cd00198">
    <property type="entry name" value="vWFA"/>
    <property type="match status" value="1"/>
</dbReference>
<protein>
    <submittedName>
        <fullName evidence="2">VWFA-related domain-containing protein</fullName>
    </submittedName>
</protein>
<dbReference type="EMBL" id="OKRB01000096">
    <property type="protein sequence ID" value="SPE23395.1"/>
    <property type="molecule type" value="Genomic_DNA"/>
</dbReference>
<dbReference type="InterPro" id="IPR036465">
    <property type="entry name" value="vWFA_dom_sf"/>
</dbReference>
<feature type="compositionally biased region" description="Low complexity" evidence="1">
    <location>
        <begin position="37"/>
        <end position="65"/>
    </location>
</feature>